<evidence type="ECO:0000313" key="11">
    <source>
        <dbReference type="EMBL" id="BAN54606.1"/>
    </source>
</evidence>
<protein>
    <submittedName>
        <fullName evidence="11">Amino acid ABC transporter permease protein</fullName>
    </submittedName>
</protein>
<dbReference type="PROSITE" id="PS50928">
    <property type="entry name" value="ABC_TM1"/>
    <property type="match status" value="1"/>
</dbReference>
<evidence type="ECO:0000256" key="3">
    <source>
        <dbReference type="ARBA" id="ARBA00022448"/>
    </source>
</evidence>
<keyword evidence="3 9" id="KW-0813">Transport</keyword>
<dbReference type="InterPro" id="IPR043429">
    <property type="entry name" value="ArtM/GltK/GlnP/TcyL/YhdX-like"/>
</dbReference>
<dbReference type="NCBIfam" id="TIGR01726">
    <property type="entry name" value="HEQRo_perm_3TM"/>
    <property type="match status" value="1"/>
</dbReference>
<dbReference type="Gene3D" id="1.10.3720.10">
    <property type="entry name" value="MetI-like"/>
    <property type="match status" value="1"/>
</dbReference>
<name>A0ABM7EFZ3_PSEPU</name>
<feature type="transmembrane region" description="Helical" evidence="9">
    <location>
        <begin position="92"/>
        <end position="114"/>
    </location>
</feature>
<keyword evidence="12" id="KW-1185">Reference proteome</keyword>
<keyword evidence="4" id="KW-1003">Cell membrane</keyword>
<dbReference type="CDD" id="cd06261">
    <property type="entry name" value="TM_PBP2"/>
    <property type="match status" value="1"/>
</dbReference>
<dbReference type="PANTHER" id="PTHR30614">
    <property type="entry name" value="MEMBRANE COMPONENT OF AMINO ACID ABC TRANSPORTER"/>
    <property type="match status" value="1"/>
</dbReference>
<organism evidence="11 12">
    <name type="scientific">Pseudomonas putida NBRC 14164</name>
    <dbReference type="NCBI Taxonomy" id="1211579"/>
    <lineage>
        <taxon>Bacteria</taxon>
        <taxon>Pseudomonadati</taxon>
        <taxon>Pseudomonadota</taxon>
        <taxon>Gammaproteobacteria</taxon>
        <taxon>Pseudomonadales</taxon>
        <taxon>Pseudomonadaceae</taxon>
        <taxon>Pseudomonas</taxon>
    </lineage>
</organism>
<accession>A0ABM7EFZ3</accession>
<dbReference type="PANTHER" id="PTHR30614:SF0">
    <property type="entry name" value="L-CYSTINE TRANSPORT SYSTEM PERMEASE PROTEIN TCYL"/>
    <property type="match status" value="1"/>
</dbReference>
<feature type="transmembrane region" description="Helical" evidence="9">
    <location>
        <begin position="188"/>
        <end position="209"/>
    </location>
</feature>
<keyword evidence="6" id="KW-0029">Amino-acid transport</keyword>
<feature type="transmembrane region" description="Helical" evidence="9">
    <location>
        <begin position="59"/>
        <end position="80"/>
    </location>
</feature>
<evidence type="ECO:0000256" key="4">
    <source>
        <dbReference type="ARBA" id="ARBA00022475"/>
    </source>
</evidence>
<reference evidence="11 12" key="1">
    <citation type="journal article" date="2014" name="Genome Announc.">
        <title>The Complete Genome Sequence of Pseudomonas putida NBRC 14164T Confirms High Intraspecies Variation.</title>
        <authorList>
            <person name="Ohji S."/>
            <person name="Yamazoe A."/>
            <person name="Hosoyama A."/>
            <person name="Tsuchikane K."/>
            <person name="Ezaki T."/>
            <person name="Fujita N."/>
        </authorList>
    </citation>
    <scope>NUCLEOTIDE SEQUENCE [LARGE SCALE GENOMIC DNA]</scope>
    <source>
        <strain evidence="11 12">NBRC 14164</strain>
    </source>
</reference>
<comment type="similarity">
    <text evidence="2">Belongs to the binding-protein-dependent transport system permease family. HisMQ subfamily.</text>
</comment>
<feature type="transmembrane region" description="Helical" evidence="9">
    <location>
        <begin position="158"/>
        <end position="182"/>
    </location>
</feature>
<evidence type="ECO:0000256" key="9">
    <source>
        <dbReference type="RuleBase" id="RU363032"/>
    </source>
</evidence>
<dbReference type="Proteomes" id="UP000016702">
    <property type="component" value="Chromosome"/>
</dbReference>
<keyword evidence="7 9" id="KW-1133">Transmembrane helix</keyword>
<sequence length="326" mass="35966">MRHDPMYRDHIVKPRATDKPAFMGLVAAVIFALALLYGVGDGSLARLMGPIVLDLQAPLLRNAAVAGTLAVTLVLNLFILGRFPLRAQVITVWCELLLLFLLFFDTFDLSYSFIATKVGFMITQGVFTTVYVSTLSIAIAFVLALLGATARLSSNGFAIAIASFYTSFFRGVPLLIQIYLIYLGIPQLGYVVGAVPAGILALSLCYGAYMTEIFRAGISSIARGQWEASRAIGLTPFQTMTRVILPQSMRLIIPPTGNQFISMLKDSSLVSVIGVWELMFLARTQGRAEFRHLEMLITAAVLYWVLSILLETVQSRLEKRFDRAHR</sequence>
<comment type="subcellular location">
    <subcellularLocation>
        <location evidence="1">Cell inner membrane</location>
        <topology evidence="1">Multi-pass membrane protein</topology>
    </subcellularLocation>
    <subcellularLocation>
        <location evidence="9">Cell membrane</location>
        <topology evidence="9">Multi-pass membrane protein</topology>
    </subcellularLocation>
</comment>
<feature type="domain" description="ABC transmembrane type-1" evidence="10">
    <location>
        <begin position="126"/>
        <end position="314"/>
    </location>
</feature>
<keyword evidence="5 9" id="KW-0812">Transmembrane</keyword>
<feature type="transmembrane region" description="Helical" evidence="9">
    <location>
        <begin position="21"/>
        <end position="39"/>
    </location>
</feature>
<dbReference type="EMBL" id="AP013070">
    <property type="protein sequence ID" value="BAN54606.1"/>
    <property type="molecule type" value="Genomic_DNA"/>
</dbReference>
<dbReference type="InterPro" id="IPR000515">
    <property type="entry name" value="MetI-like"/>
</dbReference>
<gene>
    <name evidence="11" type="ORF">PP4_27530</name>
</gene>
<evidence type="ECO:0000256" key="2">
    <source>
        <dbReference type="ARBA" id="ARBA00010072"/>
    </source>
</evidence>
<dbReference type="SUPFAM" id="SSF161098">
    <property type="entry name" value="MetI-like"/>
    <property type="match status" value="1"/>
</dbReference>
<evidence type="ECO:0000256" key="6">
    <source>
        <dbReference type="ARBA" id="ARBA00022970"/>
    </source>
</evidence>
<dbReference type="Pfam" id="PF00528">
    <property type="entry name" value="BPD_transp_1"/>
    <property type="match status" value="1"/>
</dbReference>
<evidence type="ECO:0000256" key="1">
    <source>
        <dbReference type="ARBA" id="ARBA00004429"/>
    </source>
</evidence>
<evidence type="ECO:0000259" key="10">
    <source>
        <dbReference type="PROSITE" id="PS50928"/>
    </source>
</evidence>
<evidence type="ECO:0000256" key="7">
    <source>
        <dbReference type="ARBA" id="ARBA00022989"/>
    </source>
</evidence>
<proteinExistence type="inferred from homology"/>
<evidence type="ECO:0000256" key="5">
    <source>
        <dbReference type="ARBA" id="ARBA00022692"/>
    </source>
</evidence>
<dbReference type="InterPro" id="IPR035906">
    <property type="entry name" value="MetI-like_sf"/>
</dbReference>
<dbReference type="InterPro" id="IPR010065">
    <property type="entry name" value="AA_ABC_transptr_permease_3TM"/>
</dbReference>
<keyword evidence="8 9" id="KW-0472">Membrane</keyword>
<evidence type="ECO:0000256" key="8">
    <source>
        <dbReference type="ARBA" id="ARBA00023136"/>
    </source>
</evidence>
<evidence type="ECO:0000313" key="12">
    <source>
        <dbReference type="Proteomes" id="UP000016702"/>
    </source>
</evidence>
<feature type="transmembrane region" description="Helical" evidence="9">
    <location>
        <begin position="126"/>
        <end position="146"/>
    </location>
</feature>